<protein>
    <recommendedName>
        <fullName evidence="3">Bifunctional inhibitor/plant lipid transfer protein/seed storage helical domain-containing protein</fullName>
    </recommendedName>
</protein>
<dbReference type="InterPro" id="IPR036312">
    <property type="entry name" value="Bifun_inhib/LTP/seed_sf"/>
</dbReference>
<dbReference type="Gramene" id="PUZ69540">
    <property type="protein sequence ID" value="PUZ69540"/>
    <property type="gene ID" value="GQ55_2G117200"/>
</dbReference>
<organism evidence="4 5">
    <name type="scientific">Panicum hallii var. hallii</name>
    <dbReference type="NCBI Taxonomy" id="1504633"/>
    <lineage>
        <taxon>Eukaryota</taxon>
        <taxon>Viridiplantae</taxon>
        <taxon>Streptophyta</taxon>
        <taxon>Embryophyta</taxon>
        <taxon>Tracheophyta</taxon>
        <taxon>Spermatophyta</taxon>
        <taxon>Magnoliopsida</taxon>
        <taxon>Liliopsida</taxon>
        <taxon>Poales</taxon>
        <taxon>Poaceae</taxon>
        <taxon>PACMAD clade</taxon>
        <taxon>Panicoideae</taxon>
        <taxon>Panicodae</taxon>
        <taxon>Paniceae</taxon>
        <taxon>Panicinae</taxon>
        <taxon>Panicum</taxon>
        <taxon>Panicum sect. Panicum</taxon>
    </lineage>
</organism>
<sequence>MVARQRQQSSRSVKPLAHRARMHGRISHHSTTTACNAHMKSVESNGSSAETSTSTYPKSPTLYKAMAATGWSLVVVVGAAVAAAAVALSCSSRCAAAAAAFSRPLAYAAGSDDPSPPKASLDCGTVTSLLAGCGAFVRRGEAAPSPSVPAPGAACCEGVAELYAVAADSADNWRSVCGCMAGLVRRYSSNASAIALLPVLCGVLPPTGCAVGDTLTYCTSPP</sequence>
<evidence type="ECO:0000259" key="3">
    <source>
        <dbReference type="SMART" id="SM00499"/>
    </source>
</evidence>
<dbReference type="STRING" id="1504633.A0A2T7ENY8"/>
<keyword evidence="5" id="KW-1185">Reference proteome</keyword>
<accession>A0A2T7ENY8</accession>
<gene>
    <name evidence="4" type="ORF">GQ55_2G117200</name>
</gene>
<dbReference type="OrthoDB" id="1919446at2759"/>
<keyword evidence="2" id="KW-0812">Transmembrane</keyword>
<name>A0A2T7ENY8_9POAL</name>
<dbReference type="EMBL" id="CM009750">
    <property type="protein sequence ID" value="PUZ69540.1"/>
    <property type="molecule type" value="Genomic_DNA"/>
</dbReference>
<evidence type="ECO:0000313" key="5">
    <source>
        <dbReference type="Proteomes" id="UP000244336"/>
    </source>
</evidence>
<dbReference type="SMART" id="SM00499">
    <property type="entry name" value="AAI"/>
    <property type="match status" value="1"/>
</dbReference>
<dbReference type="Pfam" id="PF00234">
    <property type="entry name" value="Tryp_alpha_amyl"/>
    <property type="match status" value="1"/>
</dbReference>
<feature type="region of interest" description="Disordered" evidence="1">
    <location>
        <begin position="1"/>
        <end position="34"/>
    </location>
</feature>
<evidence type="ECO:0000313" key="4">
    <source>
        <dbReference type="EMBL" id="PUZ69540.1"/>
    </source>
</evidence>
<dbReference type="GO" id="GO:0006869">
    <property type="term" value="P:lipid transport"/>
    <property type="evidence" value="ECO:0007669"/>
    <property type="project" value="InterPro"/>
</dbReference>
<dbReference type="AlphaFoldDB" id="A0A2T7ENY8"/>
<evidence type="ECO:0000256" key="1">
    <source>
        <dbReference type="SAM" id="MobiDB-lite"/>
    </source>
</evidence>
<dbReference type="Gene3D" id="1.10.110.10">
    <property type="entry name" value="Plant lipid-transfer and hydrophobic proteins"/>
    <property type="match status" value="1"/>
</dbReference>
<dbReference type="PANTHER" id="PTHR33076">
    <property type="entry name" value="NON-SPECIFIC LIPID-TRANSFER PROTEIN 2-RELATED"/>
    <property type="match status" value="1"/>
</dbReference>
<feature type="transmembrane region" description="Helical" evidence="2">
    <location>
        <begin position="68"/>
        <end position="88"/>
    </location>
</feature>
<dbReference type="Proteomes" id="UP000244336">
    <property type="component" value="Chromosome 2"/>
</dbReference>
<feature type="domain" description="Bifunctional inhibitor/plant lipid transfer protein/seed storage helical" evidence="3">
    <location>
        <begin position="123"/>
        <end position="209"/>
    </location>
</feature>
<feature type="compositionally biased region" description="Polar residues" evidence="1">
    <location>
        <begin position="1"/>
        <end position="12"/>
    </location>
</feature>
<keyword evidence="2" id="KW-1133">Transmembrane helix</keyword>
<dbReference type="InterPro" id="IPR016140">
    <property type="entry name" value="Bifunc_inhib/LTP/seed_store"/>
</dbReference>
<dbReference type="GO" id="GO:0008289">
    <property type="term" value="F:lipid binding"/>
    <property type="evidence" value="ECO:0007669"/>
    <property type="project" value="InterPro"/>
</dbReference>
<feature type="compositionally biased region" description="Basic residues" evidence="1">
    <location>
        <begin position="16"/>
        <end position="28"/>
    </location>
</feature>
<keyword evidence="2" id="KW-0472">Membrane</keyword>
<dbReference type="SUPFAM" id="SSF47699">
    <property type="entry name" value="Bifunctional inhibitor/lipid-transfer protein/seed storage 2S albumin"/>
    <property type="match status" value="1"/>
</dbReference>
<reference evidence="4 5" key="1">
    <citation type="submission" date="2018-04" db="EMBL/GenBank/DDBJ databases">
        <title>WGS assembly of Panicum hallii var. hallii HAL2.</title>
        <authorList>
            <person name="Lovell J."/>
            <person name="Jenkins J."/>
            <person name="Lowry D."/>
            <person name="Mamidi S."/>
            <person name="Sreedasyam A."/>
            <person name="Weng X."/>
            <person name="Barry K."/>
            <person name="Bonette J."/>
            <person name="Campitelli B."/>
            <person name="Daum C."/>
            <person name="Gordon S."/>
            <person name="Gould B."/>
            <person name="Lipzen A."/>
            <person name="MacQueen A."/>
            <person name="Palacio-Mejia J."/>
            <person name="Plott C."/>
            <person name="Shakirov E."/>
            <person name="Shu S."/>
            <person name="Yoshinaga Y."/>
            <person name="Zane M."/>
            <person name="Rokhsar D."/>
            <person name="Grimwood J."/>
            <person name="Schmutz J."/>
            <person name="Juenger T."/>
        </authorList>
    </citation>
    <scope>NUCLEOTIDE SEQUENCE [LARGE SCALE GENOMIC DNA]</scope>
    <source>
        <strain evidence="5">cv. HAL2</strain>
    </source>
</reference>
<proteinExistence type="predicted"/>
<evidence type="ECO:0000256" key="2">
    <source>
        <dbReference type="SAM" id="Phobius"/>
    </source>
</evidence>
<dbReference type="InterPro" id="IPR000528">
    <property type="entry name" value="Plant_nsLTP"/>
</dbReference>